<dbReference type="InterPro" id="IPR052729">
    <property type="entry name" value="Acyl/Acetyltrans_Enzymes"/>
</dbReference>
<dbReference type="PANTHER" id="PTHR47237">
    <property type="entry name" value="SLL0310 PROTEIN"/>
    <property type="match status" value="1"/>
</dbReference>
<sequence length="299" mass="33177">MTSAGSEIVRHMTWDDVPQVVEIWRDTGLAEGTHTVHTWFRFDPEGFYVVVSDSGEILGTCAAVILHSKLAFVGLYAVKKSHRGKGLGVKIWKKAMEHIGERNAGLNSVPEHLRTYRDLAGFSNVAPWCTLICEGVPDFIVQNDEPEGFQVVQIRASVLPAVINYDASIHGYDRSKIVTLSTSEQDSYALAAVRNGTRRVCGYGCIKSNVQGSLLVGPLYADRVDIAEEILRRLFAEFPGESNGTITIAVINCNSEAMNLVTKLRLDIGQEVPRCYKRDQVRAKFEKVFGQHALNFCPF</sequence>
<comment type="caution">
    <text evidence="2">The sequence shown here is derived from an EMBL/GenBank/DDBJ whole genome shotgun (WGS) entry which is preliminary data.</text>
</comment>
<dbReference type="Pfam" id="PF00583">
    <property type="entry name" value="Acetyltransf_1"/>
    <property type="match status" value="1"/>
</dbReference>
<proteinExistence type="predicted"/>
<organism evidence="2 3">
    <name type="scientific">Trichonephila clavata</name>
    <name type="common">Joro spider</name>
    <name type="synonym">Nephila clavata</name>
    <dbReference type="NCBI Taxonomy" id="2740835"/>
    <lineage>
        <taxon>Eukaryota</taxon>
        <taxon>Metazoa</taxon>
        <taxon>Ecdysozoa</taxon>
        <taxon>Arthropoda</taxon>
        <taxon>Chelicerata</taxon>
        <taxon>Arachnida</taxon>
        <taxon>Araneae</taxon>
        <taxon>Araneomorphae</taxon>
        <taxon>Entelegynae</taxon>
        <taxon>Araneoidea</taxon>
        <taxon>Nephilidae</taxon>
        <taxon>Trichonephila</taxon>
    </lineage>
</organism>
<keyword evidence="3" id="KW-1185">Reference proteome</keyword>
<dbReference type="CDD" id="cd04301">
    <property type="entry name" value="NAT_SF"/>
    <property type="match status" value="1"/>
</dbReference>
<evidence type="ECO:0000313" key="2">
    <source>
        <dbReference type="EMBL" id="GFQ97931.1"/>
    </source>
</evidence>
<gene>
    <name evidence="2" type="primary">AVEN_175523_1</name>
    <name evidence="2" type="ORF">TNCT_118061</name>
</gene>
<protein>
    <submittedName>
        <fullName evidence="2">N-acetyltransferase domain-containing protein</fullName>
    </submittedName>
</protein>
<feature type="domain" description="N-acetyltransferase" evidence="1">
    <location>
        <begin position="7"/>
        <end position="146"/>
    </location>
</feature>
<dbReference type="Pfam" id="PF18014">
    <property type="entry name" value="Acetyltransf_18"/>
    <property type="match status" value="1"/>
</dbReference>
<dbReference type="Proteomes" id="UP000887116">
    <property type="component" value="Unassembled WGS sequence"/>
</dbReference>
<name>A0A8X6G7E7_TRICU</name>
<dbReference type="PANTHER" id="PTHR47237:SF1">
    <property type="entry name" value="SLL0310 PROTEIN"/>
    <property type="match status" value="1"/>
</dbReference>
<dbReference type="Gene3D" id="3.40.630.90">
    <property type="match status" value="1"/>
</dbReference>
<evidence type="ECO:0000259" key="1">
    <source>
        <dbReference type="PROSITE" id="PS51186"/>
    </source>
</evidence>
<evidence type="ECO:0000313" key="3">
    <source>
        <dbReference type="Proteomes" id="UP000887116"/>
    </source>
</evidence>
<accession>A0A8X6G7E7</accession>
<dbReference type="InterPro" id="IPR041496">
    <property type="entry name" value="YitH/HolE_GNAT"/>
</dbReference>
<dbReference type="Gene3D" id="3.40.630.30">
    <property type="match status" value="1"/>
</dbReference>
<dbReference type="SUPFAM" id="SSF55729">
    <property type="entry name" value="Acyl-CoA N-acyltransferases (Nat)"/>
    <property type="match status" value="1"/>
</dbReference>
<dbReference type="EMBL" id="BMAO01014900">
    <property type="protein sequence ID" value="GFQ97931.1"/>
    <property type="molecule type" value="Genomic_DNA"/>
</dbReference>
<dbReference type="GO" id="GO:0016747">
    <property type="term" value="F:acyltransferase activity, transferring groups other than amino-acyl groups"/>
    <property type="evidence" value="ECO:0007669"/>
    <property type="project" value="InterPro"/>
</dbReference>
<dbReference type="InterPro" id="IPR016181">
    <property type="entry name" value="Acyl_CoA_acyltransferase"/>
</dbReference>
<dbReference type="AlphaFoldDB" id="A0A8X6G7E7"/>
<dbReference type="OrthoDB" id="6407141at2759"/>
<reference evidence="2" key="1">
    <citation type="submission" date="2020-07" db="EMBL/GenBank/DDBJ databases">
        <title>Multicomponent nature underlies the extraordinary mechanical properties of spider dragline silk.</title>
        <authorList>
            <person name="Kono N."/>
            <person name="Nakamura H."/>
            <person name="Mori M."/>
            <person name="Yoshida Y."/>
            <person name="Ohtoshi R."/>
            <person name="Malay A.D."/>
            <person name="Moran D.A.P."/>
            <person name="Tomita M."/>
            <person name="Numata K."/>
            <person name="Arakawa K."/>
        </authorList>
    </citation>
    <scope>NUCLEOTIDE SEQUENCE</scope>
</reference>
<dbReference type="PROSITE" id="PS51186">
    <property type="entry name" value="GNAT"/>
    <property type="match status" value="1"/>
</dbReference>
<dbReference type="InterPro" id="IPR000182">
    <property type="entry name" value="GNAT_dom"/>
</dbReference>